<dbReference type="CDD" id="cd11058">
    <property type="entry name" value="CYP60B-like"/>
    <property type="match status" value="1"/>
</dbReference>
<comment type="cofactor">
    <cofactor evidence="1 6">
        <name>heme</name>
        <dbReference type="ChEBI" id="CHEBI:30413"/>
    </cofactor>
</comment>
<evidence type="ECO:0000313" key="9">
    <source>
        <dbReference type="Proteomes" id="UP000007129"/>
    </source>
</evidence>
<dbReference type="PROSITE" id="PS00086">
    <property type="entry name" value="CYTOCHROME_P450"/>
    <property type="match status" value="1"/>
</dbReference>
<dbReference type="HOGENOM" id="CLU_001570_14_11_1"/>
<keyword evidence="7" id="KW-0560">Oxidoreductase</keyword>
<dbReference type="PRINTS" id="PR00385">
    <property type="entry name" value="P450"/>
</dbReference>
<evidence type="ECO:0000256" key="4">
    <source>
        <dbReference type="ARBA" id="ARBA00022723"/>
    </source>
</evidence>
<keyword evidence="7" id="KW-0503">Monooxygenase</keyword>
<dbReference type="InterPro" id="IPR050121">
    <property type="entry name" value="Cytochrome_P450_monoxygenase"/>
</dbReference>
<name>K2S4X0_MACPH</name>
<protein>
    <submittedName>
        <fullName evidence="8">Cytochrome P450</fullName>
    </submittedName>
</protein>
<dbReference type="VEuPathDB" id="FungiDB:MPH_05225"/>
<keyword evidence="3 6" id="KW-0349">Heme</keyword>
<dbReference type="Gene3D" id="1.10.630.10">
    <property type="entry name" value="Cytochrome P450"/>
    <property type="match status" value="1"/>
</dbReference>
<dbReference type="GO" id="GO:0005506">
    <property type="term" value="F:iron ion binding"/>
    <property type="evidence" value="ECO:0007669"/>
    <property type="project" value="InterPro"/>
</dbReference>
<dbReference type="EMBL" id="AHHD01000233">
    <property type="protein sequence ID" value="EKG17534.1"/>
    <property type="molecule type" value="Genomic_DNA"/>
</dbReference>
<dbReference type="GO" id="GO:0020037">
    <property type="term" value="F:heme binding"/>
    <property type="evidence" value="ECO:0007669"/>
    <property type="project" value="InterPro"/>
</dbReference>
<keyword evidence="4 6" id="KW-0479">Metal-binding</keyword>
<dbReference type="InterPro" id="IPR002401">
    <property type="entry name" value="Cyt_P450_E_grp-I"/>
</dbReference>
<evidence type="ECO:0000256" key="3">
    <source>
        <dbReference type="ARBA" id="ARBA00022617"/>
    </source>
</evidence>
<dbReference type="SMR" id="K2S4X0"/>
<dbReference type="GO" id="GO:0004497">
    <property type="term" value="F:monooxygenase activity"/>
    <property type="evidence" value="ECO:0007669"/>
    <property type="project" value="UniProtKB-KW"/>
</dbReference>
<feature type="binding site" description="axial binding residue" evidence="6">
    <location>
        <position position="362"/>
    </location>
    <ligand>
        <name>heme</name>
        <dbReference type="ChEBI" id="CHEBI:30413"/>
    </ligand>
    <ligandPart>
        <name>Fe</name>
        <dbReference type="ChEBI" id="CHEBI:18248"/>
    </ligandPart>
</feature>
<sequence>MYFLFDSKADIYTKQEAANELPKESAYNNPPPGVVPGLFSAKDGPAHQRQRRIFAPAFTNTALRKQETMLAGHVKKLVAYLHRACESGEAQVNFADLFNFLTFDVMADLAFGAPLGLLDSGSYNTWVRNMFAVIKLLSLRLTLLSYTPLIVRLLTPLLASKSAVEKRNQHFSFAAELVNKRLDRSEDLDRPDIWSFVEKKQDTLTRPEMHSNAIILMGAGSETAASALCGIVWYLTRQLDCMEALVREIRELRGEKDFTMENLVNLPYLNAVINEGMRLYPPAPDMQHRVVPAGGATICGNHVPAETTVAVYQYPAYHSRHNFHRPEEFLPERWLPEALEKGEFVKDDRRVLQPFSKGPRSCIGKNLALHEIRLTLAYLLWHFDLYATSASENWLQQKSYLAWDRPALQVVVKGTDTASIF</sequence>
<dbReference type="InterPro" id="IPR017972">
    <property type="entry name" value="Cyt_P450_CS"/>
</dbReference>
<dbReference type="Proteomes" id="UP000007129">
    <property type="component" value="Unassembled WGS sequence"/>
</dbReference>
<accession>K2S4X0</accession>
<dbReference type="GO" id="GO:0016705">
    <property type="term" value="F:oxidoreductase activity, acting on paired donors, with incorporation or reduction of molecular oxygen"/>
    <property type="evidence" value="ECO:0007669"/>
    <property type="project" value="InterPro"/>
</dbReference>
<dbReference type="STRING" id="1126212.K2S4X0"/>
<evidence type="ECO:0000256" key="6">
    <source>
        <dbReference type="PIRSR" id="PIRSR602401-1"/>
    </source>
</evidence>
<dbReference type="InterPro" id="IPR001128">
    <property type="entry name" value="Cyt_P450"/>
</dbReference>
<comment type="similarity">
    <text evidence="2 7">Belongs to the cytochrome P450 family.</text>
</comment>
<evidence type="ECO:0000313" key="8">
    <source>
        <dbReference type="EMBL" id="EKG17534.1"/>
    </source>
</evidence>
<evidence type="ECO:0000256" key="5">
    <source>
        <dbReference type="ARBA" id="ARBA00023004"/>
    </source>
</evidence>
<gene>
    <name evidence="8" type="ORF">MPH_05225</name>
</gene>
<dbReference type="OrthoDB" id="1470350at2759"/>
<reference evidence="8 9" key="1">
    <citation type="journal article" date="2012" name="BMC Genomics">
        <title>Tools to kill: Genome of one of the most destructive plant pathogenic fungi Macrophomina phaseolina.</title>
        <authorList>
            <person name="Islam M.S."/>
            <person name="Haque M.S."/>
            <person name="Islam M.M."/>
            <person name="Emdad E.M."/>
            <person name="Halim A."/>
            <person name="Hossen Q.M.M."/>
            <person name="Hossain M.Z."/>
            <person name="Ahmed B."/>
            <person name="Rahim S."/>
            <person name="Rahman M.S."/>
            <person name="Alam M.M."/>
            <person name="Hou S."/>
            <person name="Wan X."/>
            <person name="Saito J.A."/>
            <person name="Alam M."/>
        </authorList>
    </citation>
    <scope>NUCLEOTIDE SEQUENCE [LARGE SCALE GENOMIC DNA]</scope>
    <source>
        <strain evidence="8 9">MS6</strain>
    </source>
</reference>
<dbReference type="PANTHER" id="PTHR24305:SF210">
    <property type="entry name" value="CYTOCHROME P450 MONOOXYGENASE ASQL-RELATED"/>
    <property type="match status" value="1"/>
</dbReference>
<dbReference type="eggNOG" id="KOG0158">
    <property type="taxonomic scope" value="Eukaryota"/>
</dbReference>
<dbReference type="Pfam" id="PF00067">
    <property type="entry name" value="p450"/>
    <property type="match status" value="1"/>
</dbReference>
<dbReference type="AlphaFoldDB" id="K2S4X0"/>
<keyword evidence="5 6" id="KW-0408">Iron</keyword>
<dbReference type="PRINTS" id="PR00463">
    <property type="entry name" value="EP450I"/>
</dbReference>
<dbReference type="SUPFAM" id="SSF48264">
    <property type="entry name" value="Cytochrome P450"/>
    <property type="match status" value="1"/>
</dbReference>
<evidence type="ECO:0000256" key="1">
    <source>
        <dbReference type="ARBA" id="ARBA00001971"/>
    </source>
</evidence>
<organism evidence="8 9">
    <name type="scientific">Macrophomina phaseolina (strain MS6)</name>
    <name type="common">Charcoal rot fungus</name>
    <dbReference type="NCBI Taxonomy" id="1126212"/>
    <lineage>
        <taxon>Eukaryota</taxon>
        <taxon>Fungi</taxon>
        <taxon>Dikarya</taxon>
        <taxon>Ascomycota</taxon>
        <taxon>Pezizomycotina</taxon>
        <taxon>Dothideomycetes</taxon>
        <taxon>Dothideomycetes incertae sedis</taxon>
        <taxon>Botryosphaeriales</taxon>
        <taxon>Botryosphaeriaceae</taxon>
        <taxon>Macrophomina</taxon>
    </lineage>
</organism>
<evidence type="ECO:0000256" key="7">
    <source>
        <dbReference type="RuleBase" id="RU000461"/>
    </source>
</evidence>
<evidence type="ECO:0000256" key="2">
    <source>
        <dbReference type="ARBA" id="ARBA00010617"/>
    </source>
</evidence>
<dbReference type="InParanoid" id="K2S4X0"/>
<dbReference type="InterPro" id="IPR036396">
    <property type="entry name" value="Cyt_P450_sf"/>
</dbReference>
<dbReference type="PANTHER" id="PTHR24305">
    <property type="entry name" value="CYTOCHROME P450"/>
    <property type="match status" value="1"/>
</dbReference>
<proteinExistence type="inferred from homology"/>
<comment type="caution">
    <text evidence="8">The sequence shown here is derived from an EMBL/GenBank/DDBJ whole genome shotgun (WGS) entry which is preliminary data.</text>
</comment>